<dbReference type="InterPro" id="IPR025736">
    <property type="entry name" value="PucR_C-HTH_dom"/>
</dbReference>
<dbReference type="Gene3D" id="1.10.10.2840">
    <property type="entry name" value="PucR C-terminal helix-turn-helix domain"/>
    <property type="match status" value="1"/>
</dbReference>
<evidence type="ECO:0000259" key="1">
    <source>
        <dbReference type="Pfam" id="PF13556"/>
    </source>
</evidence>
<dbReference type="RefSeq" id="WP_379497032.1">
    <property type="nucleotide sequence ID" value="NZ_JBHSAO010000008.1"/>
</dbReference>
<sequence>MQRMLKNVFSTFLIYDKNSPTVPDAYQWFLTNTNEIIGIHKNELSKKDTAILSAFLTPYNLNIPKPTKQELLWKERIQTSPESDIPDQGFRFIYFSYKKNQIEADIFKATIQEFFSWSVSILWENENEGIIIEQQEDHLEENISYAQISDTLMSDLFVNTKFFVGPFLYQFTGLRQHHASLLQSAQTAFTYTDKSVVTYVDAIPLDLVKNTTPYHREKISSLILQEFKNDEDFLQTIRTFIQCNLNISVTAKKLYMHRNSLQYRIDKFHEKTGIDLKAFDQAVAVYLALLSNMHIS</sequence>
<dbReference type="InterPro" id="IPR009057">
    <property type="entry name" value="Homeodomain-like_sf"/>
</dbReference>
<accession>A0ABV8H0T3</accession>
<dbReference type="InterPro" id="IPR051448">
    <property type="entry name" value="CdaR-like_regulators"/>
</dbReference>
<dbReference type="Proteomes" id="UP001595772">
    <property type="component" value="Unassembled WGS sequence"/>
</dbReference>
<dbReference type="EMBL" id="JBHSAO010000008">
    <property type="protein sequence ID" value="MFC4024542.1"/>
    <property type="molecule type" value="Genomic_DNA"/>
</dbReference>
<evidence type="ECO:0000313" key="3">
    <source>
        <dbReference type="Proteomes" id="UP001595772"/>
    </source>
</evidence>
<name>A0ABV8H0T3_9BACI</name>
<evidence type="ECO:0000313" key="2">
    <source>
        <dbReference type="EMBL" id="MFC4024542.1"/>
    </source>
</evidence>
<gene>
    <name evidence="2" type="ORF">ACFOUV_12115</name>
</gene>
<dbReference type="InterPro" id="IPR042070">
    <property type="entry name" value="PucR_C-HTH_sf"/>
</dbReference>
<dbReference type="SUPFAM" id="SSF46689">
    <property type="entry name" value="Homeodomain-like"/>
    <property type="match status" value="1"/>
</dbReference>
<reference evidence="3" key="1">
    <citation type="journal article" date="2019" name="Int. J. Syst. Evol. Microbiol.">
        <title>The Global Catalogue of Microorganisms (GCM) 10K type strain sequencing project: providing services to taxonomists for standard genome sequencing and annotation.</title>
        <authorList>
            <consortium name="The Broad Institute Genomics Platform"/>
            <consortium name="The Broad Institute Genome Sequencing Center for Infectious Disease"/>
            <person name="Wu L."/>
            <person name="Ma J."/>
        </authorList>
    </citation>
    <scope>NUCLEOTIDE SEQUENCE [LARGE SCALE GENOMIC DNA]</scope>
    <source>
        <strain evidence="3">IBRC-M 10703</strain>
    </source>
</reference>
<feature type="domain" description="PucR C-terminal helix-turn-helix" evidence="1">
    <location>
        <begin position="234"/>
        <end position="290"/>
    </location>
</feature>
<proteinExistence type="predicted"/>
<dbReference type="PANTHER" id="PTHR33744:SF15">
    <property type="entry name" value="CARBOHYDRATE DIACID REGULATOR"/>
    <property type="match status" value="1"/>
</dbReference>
<keyword evidence="3" id="KW-1185">Reference proteome</keyword>
<organism evidence="2 3">
    <name type="scientific">Oceanobacillus longus</name>
    <dbReference type="NCBI Taxonomy" id="930120"/>
    <lineage>
        <taxon>Bacteria</taxon>
        <taxon>Bacillati</taxon>
        <taxon>Bacillota</taxon>
        <taxon>Bacilli</taxon>
        <taxon>Bacillales</taxon>
        <taxon>Bacillaceae</taxon>
        <taxon>Oceanobacillus</taxon>
    </lineage>
</organism>
<dbReference type="PANTHER" id="PTHR33744">
    <property type="entry name" value="CARBOHYDRATE DIACID REGULATOR"/>
    <property type="match status" value="1"/>
</dbReference>
<protein>
    <submittedName>
        <fullName evidence="2">PucR family transcriptional regulator</fullName>
    </submittedName>
</protein>
<comment type="caution">
    <text evidence="2">The sequence shown here is derived from an EMBL/GenBank/DDBJ whole genome shotgun (WGS) entry which is preliminary data.</text>
</comment>
<dbReference type="Pfam" id="PF13556">
    <property type="entry name" value="HTH_30"/>
    <property type="match status" value="1"/>
</dbReference>